<dbReference type="EMBL" id="BMWH01000004">
    <property type="protein sequence ID" value="GGZ79306.1"/>
    <property type="molecule type" value="Genomic_DNA"/>
</dbReference>
<dbReference type="AlphaFoldDB" id="A0A918R0P8"/>
<reference evidence="8" key="2">
    <citation type="submission" date="2020-09" db="EMBL/GenBank/DDBJ databases">
        <authorList>
            <person name="Sun Q."/>
            <person name="Ohkuma M."/>
        </authorList>
    </citation>
    <scope>NUCLEOTIDE SEQUENCE</scope>
    <source>
        <strain evidence="8">JCM 5016</strain>
    </source>
</reference>
<dbReference type="GO" id="GO:0005886">
    <property type="term" value="C:plasma membrane"/>
    <property type="evidence" value="ECO:0007669"/>
    <property type="project" value="UniProtKB-SubCell"/>
</dbReference>
<gene>
    <name evidence="8" type="ORF">GCM10010389_16150</name>
</gene>
<dbReference type="Pfam" id="PF03706">
    <property type="entry name" value="LPG_synthase_TM"/>
    <property type="match status" value="1"/>
</dbReference>
<evidence type="ECO:0000256" key="6">
    <source>
        <dbReference type="SAM" id="MobiDB-lite"/>
    </source>
</evidence>
<organism evidence="8 9">
    <name type="scientific">Streptomyces echinoruber</name>
    <dbReference type="NCBI Taxonomy" id="68898"/>
    <lineage>
        <taxon>Bacteria</taxon>
        <taxon>Bacillati</taxon>
        <taxon>Actinomycetota</taxon>
        <taxon>Actinomycetes</taxon>
        <taxon>Kitasatosporales</taxon>
        <taxon>Streptomycetaceae</taxon>
        <taxon>Streptomyces</taxon>
    </lineage>
</organism>
<keyword evidence="4 7" id="KW-1133">Transmembrane helix</keyword>
<keyword evidence="3 7" id="KW-0812">Transmembrane</keyword>
<feature type="transmembrane region" description="Helical" evidence="7">
    <location>
        <begin position="85"/>
        <end position="105"/>
    </location>
</feature>
<evidence type="ECO:0000256" key="7">
    <source>
        <dbReference type="SAM" id="Phobius"/>
    </source>
</evidence>
<feature type="region of interest" description="Disordered" evidence="6">
    <location>
        <begin position="312"/>
        <end position="340"/>
    </location>
</feature>
<dbReference type="InterPro" id="IPR022791">
    <property type="entry name" value="L-PG_synthase/AglD"/>
</dbReference>
<feature type="transmembrane region" description="Helical" evidence="7">
    <location>
        <begin position="264"/>
        <end position="281"/>
    </location>
</feature>
<evidence type="ECO:0000256" key="1">
    <source>
        <dbReference type="ARBA" id="ARBA00004651"/>
    </source>
</evidence>
<evidence type="ECO:0000313" key="9">
    <source>
        <dbReference type="Proteomes" id="UP000623010"/>
    </source>
</evidence>
<feature type="transmembrane region" description="Helical" evidence="7">
    <location>
        <begin position="58"/>
        <end position="79"/>
    </location>
</feature>
<evidence type="ECO:0000256" key="2">
    <source>
        <dbReference type="ARBA" id="ARBA00022475"/>
    </source>
</evidence>
<comment type="caution">
    <text evidence="8">The sequence shown here is derived from an EMBL/GenBank/DDBJ whole genome shotgun (WGS) entry which is preliminary data.</text>
</comment>
<dbReference type="Proteomes" id="UP000623010">
    <property type="component" value="Unassembled WGS sequence"/>
</dbReference>
<evidence type="ECO:0000256" key="5">
    <source>
        <dbReference type="ARBA" id="ARBA00023136"/>
    </source>
</evidence>
<feature type="transmembrane region" description="Helical" evidence="7">
    <location>
        <begin position="20"/>
        <end position="38"/>
    </location>
</feature>
<evidence type="ECO:0000256" key="4">
    <source>
        <dbReference type="ARBA" id="ARBA00022989"/>
    </source>
</evidence>
<evidence type="ECO:0000256" key="3">
    <source>
        <dbReference type="ARBA" id="ARBA00022692"/>
    </source>
</evidence>
<name>A0A918R0P8_9ACTN</name>
<feature type="transmembrane region" description="Helical" evidence="7">
    <location>
        <begin position="126"/>
        <end position="149"/>
    </location>
</feature>
<reference evidence="8" key="1">
    <citation type="journal article" date="2014" name="Int. J. Syst. Evol. Microbiol.">
        <title>Complete genome sequence of Corynebacterium casei LMG S-19264T (=DSM 44701T), isolated from a smear-ripened cheese.</title>
        <authorList>
            <consortium name="US DOE Joint Genome Institute (JGI-PGF)"/>
            <person name="Walter F."/>
            <person name="Albersmeier A."/>
            <person name="Kalinowski J."/>
            <person name="Ruckert C."/>
        </authorList>
    </citation>
    <scope>NUCLEOTIDE SEQUENCE</scope>
    <source>
        <strain evidence="8">JCM 5016</strain>
    </source>
</reference>
<feature type="transmembrane region" description="Helical" evidence="7">
    <location>
        <begin position="161"/>
        <end position="188"/>
    </location>
</feature>
<comment type="subcellular location">
    <subcellularLocation>
        <location evidence="1">Cell membrane</location>
        <topology evidence="1">Multi-pass membrane protein</topology>
    </subcellularLocation>
</comment>
<sequence>MTTTEPRPDLRAAGRGIRRGVLSGVFFLAVLAGLWLSVHDGTGTLAKLVLRPRSIPYLVAAFAANAVGVALTLVSWRALLDGLRPVADVLVAARIYFTSFLGKYIPGRVWGLLAQLRLGREAGYSAPAMSGVFLLNLAVGTLTGLALGLTCGPGLLGGQAWWLLLPAGAVGALFVRPGLLTSMVRVAARLARRSPPAHLPTDSGLRRSMVAATASWLVAGLHLWSLAVLFGADALRALPLCVGGFALATALSSLAVVLPDGWGAREAILMLVLSGVLPWPAAGAVAVASRIICTASEVAVAGGALLLVRGGARRRHSGRTHSSSSRKTSVPHDTARTGKP</sequence>
<keyword evidence="5 7" id="KW-0472">Membrane</keyword>
<keyword evidence="2" id="KW-1003">Cell membrane</keyword>
<feature type="transmembrane region" description="Helical" evidence="7">
    <location>
        <begin position="209"/>
        <end position="231"/>
    </location>
</feature>
<protein>
    <submittedName>
        <fullName evidence="8">Membrane protein</fullName>
    </submittedName>
</protein>
<keyword evidence="9" id="KW-1185">Reference proteome</keyword>
<feature type="transmembrane region" description="Helical" evidence="7">
    <location>
        <begin position="237"/>
        <end position="257"/>
    </location>
</feature>
<proteinExistence type="predicted"/>
<evidence type="ECO:0000313" key="8">
    <source>
        <dbReference type="EMBL" id="GGZ79306.1"/>
    </source>
</evidence>
<dbReference type="RefSeq" id="WP_190056637.1">
    <property type="nucleotide sequence ID" value="NZ_BMWH01000004.1"/>
</dbReference>
<accession>A0A918R0P8</accession>